<evidence type="ECO:0000256" key="2">
    <source>
        <dbReference type="SAM" id="MobiDB-lite"/>
    </source>
</evidence>
<keyword evidence="3" id="KW-0472">Membrane</keyword>
<keyword evidence="3" id="KW-1133">Transmembrane helix</keyword>
<feature type="region of interest" description="Disordered" evidence="2">
    <location>
        <begin position="1"/>
        <end position="26"/>
    </location>
</feature>
<dbReference type="RefSeq" id="WP_160801743.1">
    <property type="nucleotide sequence ID" value="NZ_WUUL01000007.1"/>
</dbReference>
<reference evidence="4 5" key="1">
    <citation type="submission" date="2019-12" db="EMBL/GenBank/DDBJ databases">
        <title>Whole-genome analyses of novel actinobacteria.</title>
        <authorList>
            <person name="Sahin N."/>
            <person name="Saygin H."/>
        </authorList>
    </citation>
    <scope>NUCLEOTIDE SEQUENCE [LARGE SCALE GENOMIC DNA]</scope>
    <source>
        <strain evidence="4 5">KC615</strain>
    </source>
</reference>
<dbReference type="Proteomes" id="UP000430692">
    <property type="component" value="Unassembled WGS sequence"/>
</dbReference>
<gene>
    <name evidence="4" type="ORF">GSM42_11810</name>
</gene>
<keyword evidence="5" id="KW-1185">Reference proteome</keyword>
<evidence type="ECO:0000256" key="3">
    <source>
        <dbReference type="SAM" id="Phobius"/>
    </source>
</evidence>
<protein>
    <submittedName>
        <fullName evidence="4">Uncharacterized protein</fullName>
    </submittedName>
</protein>
<evidence type="ECO:0000313" key="4">
    <source>
        <dbReference type="EMBL" id="MXQ54385.1"/>
    </source>
</evidence>
<name>A0A6I4VWC1_9BACL</name>
<feature type="coiled-coil region" evidence="1">
    <location>
        <begin position="141"/>
        <end position="210"/>
    </location>
</feature>
<keyword evidence="1" id="KW-0175">Coiled coil</keyword>
<dbReference type="Gene3D" id="1.20.5.340">
    <property type="match status" value="1"/>
</dbReference>
<dbReference type="EMBL" id="WUUL01000007">
    <property type="protein sequence ID" value="MXQ54385.1"/>
    <property type="molecule type" value="Genomic_DNA"/>
</dbReference>
<keyword evidence="3" id="KW-0812">Transmembrane</keyword>
<accession>A0A6I4VWC1</accession>
<sequence length="242" mass="26844">MSSNANNQVDLEMGSIRSPSPPGTPNAVLADLRAQLTALLQLQSAKLDGIPNEASVNNLLQTQISPILARTGNIEQSLEEFKASVAELLNKYDGLQTDEIPQLALAMVQKAEQHLISAEVPKEDWLQTKAYADIVKILVDIRKAELDIKKTESDIKKAEKDIEKADVEIRKAEADIKKADADTRKAESDIKKNEVEIREKEANIERMKSEIRRGWTTIIVAVFAFLVAFFGSAGFARFVLDK</sequence>
<organism evidence="4 5">
    <name type="scientific">Shimazuella alba</name>
    <dbReference type="NCBI Taxonomy" id="2690964"/>
    <lineage>
        <taxon>Bacteria</taxon>
        <taxon>Bacillati</taxon>
        <taxon>Bacillota</taxon>
        <taxon>Bacilli</taxon>
        <taxon>Bacillales</taxon>
        <taxon>Thermoactinomycetaceae</taxon>
        <taxon>Shimazuella</taxon>
    </lineage>
</organism>
<proteinExistence type="predicted"/>
<evidence type="ECO:0000256" key="1">
    <source>
        <dbReference type="SAM" id="Coils"/>
    </source>
</evidence>
<dbReference type="AlphaFoldDB" id="A0A6I4VWC1"/>
<feature type="transmembrane region" description="Helical" evidence="3">
    <location>
        <begin position="215"/>
        <end position="240"/>
    </location>
</feature>
<evidence type="ECO:0000313" key="5">
    <source>
        <dbReference type="Proteomes" id="UP000430692"/>
    </source>
</evidence>
<comment type="caution">
    <text evidence="4">The sequence shown here is derived from an EMBL/GenBank/DDBJ whole genome shotgun (WGS) entry which is preliminary data.</text>
</comment>